<organism evidence="2 3">
    <name type="scientific">Streptomyces wuyuanensis</name>
    <dbReference type="NCBI Taxonomy" id="1196353"/>
    <lineage>
        <taxon>Bacteria</taxon>
        <taxon>Bacillati</taxon>
        <taxon>Actinomycetota</taxon>
        <taxon>Actinomycetes</taxon>
        <taxon>Kitasatosporales</taxon>
        <taxon>Streptomycetaceae</taxon>
        <taxon>Streptomyces</taxon>
    </lineage>
</organism>
<accession>A0A1G9RHK4</accession>
<dbReference type="Proteomes" id="UP000199063">
    <property type="component" value="Unassembled WGS sequence"/>
</dbReference>
<reference evidence="3" key="1">
    <citation type="submission" date="2016-10" db="EMBL/GenBank/DDBJ databases">
        <authorList>
            <person name="Varghese N."/>
            <person name="Submissions S."/>
        </authorList>
    </citation>
    <scope>NUCLEOTIDE SEQUENCE [LARGE SCALE GENOMIC DNA]</scope>
    <source>
        <strain evidence="3">CGMCC 4.7042</strain>
    </source>
</reference>
<keyword evidence="3" id="KW-1185">Reference proteome</keyword>
<evidence type="ECO:0000313" key="3">
    <source>
        <dbReference type="Proteomes" id="UP000199063"/>
    </source>
</evidence>
<name>A0A1G9RHK4_9ACTN</name>
<dbReference type="EMBL" id="FNHI01000005">
    <property type="protein sequence ID" value="SDM22726.1"/>
    <property type="molecule type" value="Genomic_DNA"/>
</dbReference>
<dbReference type="AlphaFoldDB" id="A0A1G9RHK4"/>
<proteinExistence type="predicted"/>
<sequence length="85" mass="9011">MPRMPRSCAPAPGTVPHPDCSPLTIPAMAKPPVVTPEAEDFPRWYRGGTRPADRSVPVRRLVAEDGSVPGSEDAPGTLAIVARAR</sequence>
<protein>
    <submittedName>
        <fullName evidence="2">Uncharacterized protein</fullName>
    </submittedName>
</protein>
<dbReference type="STRING" id="1196353.SAMN05444921_105229"/>
<evidence type="ECO:0000256" key="1">
    <source>
        <dbReference type="SAM" id="MobiDB-lite"/>
    </source>
</evidence>
<evidence type="ECO:0000313" key="2">
    <source>
        <dbReference type="EMBL" id="SDM22726.1"/>
    </source>
</evidence>
<feature type="region of interest" description="Disordered" evidence="1">
    <location>
        <begin position="1"/>
        <end position="23"/>
    </location>
</feature>
<gene>
    <name evidence="2" type="ORF">SAMN05444921_105229</name>
</gene>